<name>A0A9W8V3X6_9HYPO</name>
<sequence length="102" mass="11482">MKFFVVSTESLEREAFANGAGYGAQRVGAFGIHYMDNTSGRFPAQDMRRIVFKESDGLQTWQVCISFSPLGAENGYTKLWDGTATPFDARKLPIPTTWRMHL</sequence>
<evidence type="ECO:0000313" key="2">
    <source>
        <dbReference type="Proteomes" id="UP001152087"/>
    </source>
</evidence>
<proteinExistence type="predicted"/>
<dbReference type="AlphaFoldDB" id="A0A9W8V3X6"/>
<gene>
    <name evidence="1" type="ORF">NW755_004028</name>
</gene>
<comment type="caution">
    <text evidence="1">The sequence shown here is derived from an EMBL/GenBank/DDBJ whole genome shotgun (WGS) entry which is preliminary data.</text>
</comment>
<protein>
    <submittedName>
        <fullName evidence="1">Uncharacterized protein</fullName>
    </submittedName>
</protein>
<keyword evidence="2" id="KW-1185">Reference proteome</keyword>
<organism evidence="1 2">
    <name type="scientific">Fusarium falciforme</name>
    <dbReference type="NCBI Taxonomy" id="195108"/>
    <lineage>
        <taxon>Eukaryota</taxon>
        <taxon>Fungi</taxon>
        <taxon>Dikarya</taxon>
        <taxon>Ascomycota</taxon>
        <taxon>Pezizomycotina</taxon>
        <taxon>Sordariomycetes</taxon>
        <taxon>Hypocreomycetidae</taxon>
        <taxon>Hypocreales</taxon>
        <taxon>Nectriaceae</taxon>
        <taxon>Fusarium</taxon>
        <taxon>Fusarium solani species complex</taxon>
    </lineage>
</organism>
<dbReference type="EMBL" id="JAOQAV010000007">
    <property type="protein sequence ID" value="KAJ4192878.1"/>
    <property type="molecule type" value="Genomic_DNA"/>
</dbReference>
<reference evidence="1" key="1">
    <citation type="submission" date="2022-09" db="EMBL/GenBank/DDBJ databases">
        <title>Fusarium specimens isolated from Avocado Roots.</title>
        <authorList>
            <person name="Stajich J."/>
            <person name="Roper C."/>
            <person name="Heimlech-Rivalta G."/>
        </authorList>
    </citation>
    <scope>NUCLEOTIDE SEQUENCE</scope>
    <source>
        <strain evidence="1">A02</strain>
    </source>
</reference>
<evidence type="ECO:0000313" key="1">
    <source>
        <dbReference type="EMBL" id="KAJ4192878.1"/>
    </source>
</evidence>
<accession>A0A9W8V3X6</accession>
<dbReference type="Proteomes" id="UP001152087">
    <property type="component" value="Unassembled WGS sequence"/>
</dbReference>